<reference evidence="2" key="1">
    <citation type="journal article" date="2021" name="PeerJ">
        <title>Extensive microbial diversity within the chicken gut microbiome revealed by metagenomics and culture.</title>
        <authorList>
            <person name="Gilroy R."/>
            <person name="Ravi A."/>
            <person name="Getino M."/>
            <person name="Pursley I."/>
            <person name="Horton D.L."/>
            <person name="Alikhan N.F."/>
            <person name="Baker D."/>
            <person name="Gharbi K."/>
            <person name="Hall N."/>
            <person name="Watson M."/>
            <person name="Adriaenssens E.M."/>
            <person name="Foster-Nyarko E."/>
            <person name="Jarju S."/>
            <person name="Secka A."/>
            <person name="Antonio M."/>
            <person name="Oren A."/>
            <person name="Chaudhuri R.R."/>
            <person name="La Ragione R."/>
            <person name="Hildebrand F."/>
            <person name="Pallen M.J."/>
        </authorList>
    </citation>
    <scope>NUCLEOTIDE SEQUENCE</scope>
    <source>
        <strain evidence="2">ChiHjej12B11-9795</strain>
    </source>
</reference>
<name>A0A9D2HY64_9BACE</name>
<dbReference type="AlphaFoldDB" id="A0A9D2HY64"/>
<evidence type="ECO:0000256" key="1">
    <source>
        <dbReference type="SAM" id="SignalP"/>
    </source>
</evidence>
<dbReference type="PROSITE" id="PS51257">
    <property type="entry name" value="PROKAR_LIPOPROTEIN"/>
    <property type="match status" value="1"/>
</dbReference>
<gene>
    <name evidence="2" type="ORF">H9950_08775</name>
</gene>
<organism evidence="2 3">
    <name type="scientific">Candidatus Bacteroides avicola</name>
    <dbReference type="NCBI Taxonomy" id="2838468"/>
    <lineage>
        <taxon>Bacteria</taxon>
        <taxon>Pseudomonadati</taxon>
        <taxon>Bacteroidota</taxon>
        <taxon>Bacteroidia</taxon>
        <taxon>Bacteroidales</taxon>
        <taxon>Bacteroidaceae</taxon>
        <taxon>Bacteroides</taxon>
    </lineage>
</organism>
<protein>
    <recommendedName>
        <fullName evidence="4">Lipoprotein</fullName>
    </recommendedName>
</protein>
<feature type="chain" id="PRO_5039323409" description="Lipoprotein" evidence="1">
    <location>
        <begin position="21"/>
        <end position="194"/>
    </location>
</feature>
<sequence>MKIRQFLATLLLLAGAVALGGCSDEYDPYYHSVPGGGYAYRANDVHFYYVNPEGNSLIDKTLPATFPLPCADREGQLPIPEPDEYGYYSSGTWTSCQIAVDEAGMPFFKCYFPIDQSTDTYTFYVYSNGSFDRFDLSYGYTNDGVGGDGWVTHVLSLKINGQHVYSDEEASSQNTYCSVYVQKSDAGTRVWSKY</sequence>
<reference evidence="2" key="2">
    <citation type="submission" date="2021-04" db="EMBL/GenBank/DDBJ databases">
        <authorList>
            <person name="Gilroy R."/>
        </authorList>
    </citation>
    <scope>NUCLEOTIDE SEQUENCE</scope>
    <source>
        <strain evidence="2">ChiHjej12B11-9795</strain>
    </source>
</reference>
<dbReference type="EMBL" id="DWZI01000043">
    <property type="protein sequence ID" value="HJA86262.1"/>
    <property type="molecule type" value="Genomic_DNA"/>
</dbReference>
<evidence type="ECO:0000313" key="2">
    <source>
        <dbReference type="EMBL" id="HJA86262.1"/>
    </source>
</evidence>
<accession>A0A9D2HY64</accession>
<proteinExistence type="predicted"/>
<keyword evidence="1" id="KW-0732">Signal</keyword>
<dbReference type="Proteomes" id="UP000823862">
    <property type="component" value="Unassembled WGS sequence"/>
</dbReference>
<evidence type="ECO:0008006" key="4">
    <source>
        <dbReference type="Google" id="ProtNLM"/>
    </source>
</evidence>
<feature type="signal peptide" evidence="1">
    <location>
        <begin position="1"/>
        <end position="20"/>
    </location>
</feature>
<comment type="caution">
    <text evidence="2">The sequence shown here is derived from an EMBL/GenBank/DDBJ whole genome shotgun (WGS) entry which is preliminary data.</text>
</comment>
<evidence type="ECO:0000313" key="3">
    <source>
        <dbReference type="Proteomes" id="UP000823862"/>
    </source>
</evidence>